<dbReference type="Proteomes" id="UP000196587">
    <property type="component" value="Unassembled WGS sequence"/>
</dbReference>
<name>A0A1Y4JS99_9BACE</name>
<feature type="signal peptide" evidence="2">
    <location>
        <begin position="1"/>
        <end position="19"/>
    </location>
</feature>
<dbReference type="Gene3D" id="2.60.40.2730">
    <property type="match status" value="1"/>
</dbReference>
<organism evidence="3 4">
    <name type="scientific">Bacteroides clarus</name>
    <dbReference type="NCBI Taxonomy" id="626929"/>
    <lineage>
        <taxon>Bacteria</taxon>
        <taxon>Pseudomonadati</taxon>
        <taxon>Bacteroidota</taxon>
        <taxon>Bacteroidia</taxon>
        <taxon>Bacteroidales</taxon>
        <taxon>Bacteroidaceae</taxon>
        <taxon>Bacteroides</taxon>
    </lineage>
</organism>
<gene>
    <name evidence="3" type="ORF">B5F24_10765</name>
</gene>
<dbReference type="Gene3D" id="2.30.30.1270">
    <property type="match status" value="1"/>
</dbReference>
<evidence type="ECO:0000256" key="2">
    <source>
        <dbReference type="SAM" id="SignalP"/>
    </source>
</evidence>
<dbReference type="InterPro" id="IPR013783">
    <property type="entry name" value="Ig-like_fold"/>
</dbReference>
<accession>A0A1Y4JS99</accession>
<dbReference type="RefSeq" id="WP_087412897.1">
    <property type="nucleotide sequence ID" value="NZ_CALIXP010000071.1"/>
</dbReference>
<dbReference type="Gene3D" id="2.60.40.2710">
    <property type="match status" value="1"/>
</dbReference>
<dbReference type="Gene3D" id="2.60.40.2720">
    <property type="match status" value="1"/>
</dbReference>
<reference evidence="4" key="1">
    <citation type="submission" date="2017-04" db="EMBL/GenBank/DDBJ databases">
        <title>Function of individual gut microbiota members based on whole genome sequencing of pure cultures obtained from chicken caecum.</title>
        <authorList>
            <person name="Medvecky M."/>
            <person name="Cejkova D."/>
            <person name="Polansky O."/>
            <person name="Karasova D."/>
            <person name="Kubasova T."/>
            <person name="Cizek A."/>
            <person name="Rychlik I."/>
        </authorList>
    </citation>
    <scope>NUCLEOTIDE SEQUENCE [LARGE SCALE GENOMIC DNA]</scope>
    <source>
        <strain evidence="4">An189</strain>
    </source>
</reference>
<dbReference type="AlphaFoldDB" id="A0A1Y4JS99"/>
<sequence>MKSKLLSTFSMLRVLMVAALTVFCVSCDKTETTDSTGFILYYMGVTDIGPGMSTYTLQSPAYKGSAPYDFTITKITLDDESFSNNDNFVINPETGEITIQNTKEMSSGLYSISVGCYSNGKFFDFKDAIQVNMLLAVPEGVTVEPAEVLVNQDEDNWAESSAQVTTEADKHVSITGYAIAQNEAKPYLAYFTFDPNTKGKIIIRESEKDKLIAGESYTLDLKLTTKAGEHMYDNAVTFKVVSKPRDLFYMEKEALPDLFEAGSENKSVVPTIAGSKEDLKFAIKSVTPETTAFTIDEATGQISIPEGNNLEISETPYIFTITASNTYGSKDFESVYSVKIVAFIDPIQPETFKYTPINKLYQLGGKAENNKVDQNFVGGAPTFVFDTSNTEEIKAQIAQEFITLNSATGEIAIMDKQTLSTGKHEIKVRVSNKKNEEGVVAALEVNVVPNPNDFEYVSWGTNVENNIPANTNGSKKNPIDTDTYEEKNPENRNQFRFIQGRDVVDIPRRKIKMVEDNTNTTFTYKILRDNFIGHENIIKGAEVKEDGTIYFTNLAQNKNFADGSNNAKGCIFQIAVTAKGNGAPAVTKNIPIFISTPKPTKIRYTHIIDQDKINYALLCTPFVIKVNPKTGRYTPFKTEMHVIGADNIEGVQTNFSLYTEQLTNYQSNFIWDYRDDFSYCNFDDNAGHGTGNNTSATNLLNQIWSNVGVALTTNTPFRYYDHKAEKVDAQSTKAAYIKPTSDGYQVIINPAVWQAADGKYPYGAMLGNMRFTLNNNLEGFDKGTLCASQYSLILWFDENFE</sequence>
<evidence type="ECO:0000256" key="1">
    <source>
        <dbReference type="SAM" id="MobiDB-lite"/>
    </source>
</evidence>
<comment type="caution">
    <text evidence="3">The sequence shown here is derived from an EMBL/GenBank/DDBJ whole genome shotgun (WGS) entry which is preliminary data.</text>
</comment>
<dbReference type="EMBL" id="NFKE01000007">
    <property type="protein sequence ID" value="OUP33659.1"/>
    <property type="molecule type" value="Genomic_DNA"/>
</dbReference>
<dbReference type="Pfam" id="PF16319">
    <property type="entry name" value="SGBP_BT4661-like"/>
    <property type="match status" value="2"/>
</dbReference>
<feature type="chain" id="PRO_5013119457" description="DUF4958 domain-containing protein" evidence="2">
    <location>
        <begin position="20"/>
        <end position="801"/>
    </location>
</feature>
<dbReference type="Gene3D" id="2.60.40.10">
    <property type="entry name" value="Immunoglobulins"/>
    <property type="match status" value="1"/>
</dbReference>
<evidence type="ECO:0008006" key="5">
    <source>
        <dbReference type="Google" id="ProtNLM"/>
    </source>
</evidence>
<dbReference type="Gene3D" id="2.60.40.60">
    <property type="entry name" value="Cadherins"/>
    <property type="match status" value="1"/>
</dbReference>
<evidence type="ECO:0000313" key="3">
    <source>
        <dbReference type="EMBL" id="OUP33659.1"/>
    </source>
</evidence>
<proteinExistence type="predicted"/>
<dbReference type="InterPro" id="IPR032529">
    <property type="entry name" value="BT4661-like"/>
</dbReference>
<evidence type="ECO:0000313" key="4">
    <source>
        <dbReference type="Proteomes" id="UP000196587"/>
    </source>
</evidence>
<keyword evidence="2" id="KW-0732">Signal</keyword>
<feature type="region of interest" description="Disordered" evidence="1">
    <location>
        <begin position="467"/>
        <end position="487"/>
    </location>
</feature>
<protein>
    <recommendedName>
        <fullName evidence="5">DUF4958 domain-containing protein</fullName>
    </recommendedName>
</protein>